<feature type="compositionally biased region" description="Polar residues" evidence="1">
    <location>
        <begin position="137"/>
        <end position="154"/>
    </location>
</feature>
<feature type="region of interest" description="Disordered" evidence="1">
    <location>
        <begin position="130"/>
        <end position="154"/>
    </location>
</feature>
<organism evidence="2 3">
    <name type="scientific">Paenibacillus profundus</name>
    <dbReference type="NCBI Taxonomy" id="1173085"/>
    <lineage>
        <taxon>Bacteria</taxon>
        <taxon>Bacillati</taxon>
        <taxon>Bacillota</taxon>
        <taxon>Bacilli</taxon>
        <taxon>Bacillales</taxon>
        <taxon>Paenibacillaceae</taxon>
        <taxon>Paenibacillus</taxon>
    </lineage>
</organism>
<protein>
    <submittedName>
        <fullName evidence="2">Uncharacterized protein</fullName>
    </submittedName>
</protein>
<name>A0ABS8YMC9_9BACL</name>
<evidence type="ECO:0000313" key="2">
    <source>
        <dbReference type="EMBL" id="MCE5172712.1"/>
    </source>
</evidence>
<evidence type="ECO:0000256" key="1">
    <source>
        <dbReference type="SAM" id="MobiDB-lite"/>
    </source>
</evidence>
<keyword evidence="3" id="KW-1185">Reference proteome</keyword>
<dbReference type="EMBL" id="JAJNBZ010000033">
    <property type="protein sequence ID" value="MCE5172712.1"/>
    <property type="molecule type" value="Genomic_DNA"/>
</dbReference>
<proteinExistence type="predicted"/>
<reference evidence="2 3" key="1">
    <citation type="submission" date="2021-11" db="EMBL/GenBank/DDBJ databases">
        <title>Draft genome sequence of Paenibacillus profundus YoMME, a new Gram-positive bacteria with exoelectrogenic properties.</title>
        <authorList>
            <person name="Hubenova Y."/>
            <person name="Hubenova E."/>
            <person name="Manasiev Y."/>
            <person name="Peykov S."/>
            <person name="Mitov M."/>
        </authorList>
    </citation>
    <scope>NUCLEOTIDE SEQUENCE [LARGE SCALE GENOMIC DNA]</scope>
    <source>
        <strain evidence="2 3">YoMME</strain>
    </source>
</reference>
<dbReference type="RefSeq" id="WP_233698790.1">
    <property type="nucleotide sequence ID" value="NZ_JAJNBZ010000033.1"/>
</dbReference>
<dbReference type="Proteomes" id="UP001199916">
    <property type="component" value="Unassembled WGS sequence"/>
</dbReference>
<evidence type="ECO:0000313" key="3">
    <source>
        <dbReference type="Proteomes" id="UP001199916"/>
    </source>
</evidence>
<sequence>MLETRCREKLLKLQAEMIKTNINDFYIYQFDSGWKLVLAGSFDFNFCYYHDIEIEFIEVSFISCPVSLFKIDTIRLATEEERKSISQLSRGYNEGIAFCLEHVAFNNTFYIVAKGIDYKLQRVYYLPKRTKPPWSSAAHSRSPATSLSTCESSE</sequence>
<gene>
    <name evidence="2" type="ORF">LQV63_25925</name>
</gene>
<accession>A0ABS8YMC9</accession>
<comment type="caution">
    <text evidence="2">The sequence shown here is derived from an EMBL/GenBank/DDBJ whole genome shotgun (WGS) entry which is preliminary data.</text>
</comment>